<evidence type="ECO:0000313" key="2">
    <source>
        <dbReference type="EMBL" id="MBP2473861.1"/>
    </source>
</evidence>
<reference evidence="2 3" key="1">
    <citation type="submission" date="2021-03" db="EMBL/GenBank/DDBJ databases">
        <title>Sequencing the genomes of 1000 actinobacteria strains.</title>
        <authorList>
            <person name="Klenk H.-P."/>
        </authorList>
    </citation>
    <scope>NUCLEOTIDE SEQUENCE [LARGE SCALE GENOMIC DNA]</scope>
    <source>
        <strain evidence="2 3">DSM 44580</strain>
    </source>
</reference>
<keyword evidence="3" id="KW-1185">Reference proteome</keyword>
<dbReference type="SUPFAM" id="SSF55729">
    <property type="entry name" value="Acyl-CoA N-acyltransferases (Nat)"/>
    <property type="match status" value="1"/>
</dbReference>
<dbReference type="InterPro" id="IPR016181">
    <property type="entry name" value="Acyl_CoA_acyltransferase"/>
</dbReference>
<proteinExistence type="predicted"/>
<dbReference type="Pfam" id="PF00583">
    <property type="entry name" value="Acetyltransf_1"/>
    <property type="match status" value="1"/>
</dbReference>
<evidence type="ECO:0000313" key="3">
    <source>
        <dbReference type="Proteomes" id="UP001519363"/>
    </source>
</evidence>
<gene>
    <name evidence="2" type="ORF">JOF53_002733</name>
</gene>
<name>A0ABS5ABA8_9PSEU</name>
<evidence type="ECO:0000259" key="1">
    <source>
        <dbReference type="PROSITE" id="PS51186"/>
    </source>
</evidence>
<dbReference type="Proteomes" id="UP001519363">
    <property type="component" value="Unassembled WGS sequence"/>
</dbReference>
<dbReference type="CDD" id="cd04301">
    <property type="entry name" value="NAT_SF"/>
    <property type="match status" value="1"/>
</dbReference>
<dbReference type="RefSeq" id="WP_086787902.1">
    <property type="nucleotide sequence ID" value="NZ_JAGIOO010000001.1"/>
</dbReference>
<dbReference type="EMBL" id="JAGIOO010000001">
    <property type="protein sequence ID" value="MBP2473861.1"/>
    <property type="molecule type" value="Genomic_DNA"/>
</dbReference>
<dbReference type="InterPro" id="IPR000182">
    <property type="entry name" value="GNAT_dom"/>
</dbReference>
<accession>A0ABS5ABA8</accession>
<dbReference type="Gene3D" id="3.40.630.30">
    <property type="match status" value="1"/>
</dbReference>
<feature type="domain" description="N-acetyltransferase" evidence="1">
    <location>
        <begin position="142"/>
        <end position="294"/>
    </location>
</feature>
<comment type="caution">
    <text evidence="2">The sequence shown here is derived from an EMBL/GenBank/DDBJ whole genome shotgun (WGS) entry which is preliminary data.</text>
</comment>
<sequence length="296" mass="31465">MDAQVHNDPKLFWAVAGPHFLADPVHHTLAITVMRRCLAGEEAGYRDPLMLTVHDNSGALVGAALRTPPHPLLVSGLPTAAVPAAVDALRLHDPGLSGVTGPRDSVEAVTTAWIAATGHLAHEHPPARAYRLERLVPPDVSGRGRLAGEADLELLVKWRTVFMLEAMAGTDSDERAAVLASLNGSGGAHVLWEVDGEAVAMAFTSEPEAGMSRVAYVYTPVVQRGRGYGSAAAAWVSQWALDRGATDVVLFADLGNDVATRIYQRLGYQPREELVQVDFSAGAGDGAVPHMRGEHE</sequence>
<dbReference type="PROSITE" id="PS51186">
    <property type="entry name" value="GNAT"/>
    <property type="match status" value="1"/>
</dbReference>
<organism evidence="2 3">
    <name type="scientific">Crossiella equi</name>
    <dbReference type="NCBI Taxonomy" id="130796"/>
    <lineage>
        <taxon>Bacteria</taxon>
        <taxon>Bacillati</taxon>
        <taxon>Actinomycetota</taxon>
        <taxon>Actinomycetes</taxon>
        <taxon>Pseudonocardiales</taxon>
        <taxon>Pseudonocardiaceae</taxon>
        <taxon>Crossiella</taxon>
    </lineage>
</organism>
<protein>
    <submittedName>
        <fullName evidence="2">GNAT family acetyltransferase</fullName>
    </submittedName>
</protein>